<feature type="signal peptide" evidence="1">
    <location>
        <begin position="1"/>
        <end position="30"/>
    </location>
</feature>
<reference evidence="3" key="1">
    <citation type="submission" date="2017-01" db="EMBL/GenBank/DDBJ databases">
        <authorList>
            <person name="Varghese N."/>
            <person name="Submissions S."/>
        </authorList>
    </citation>
    <scope>NUCLEOTIDE SEQUENCE [LARGE SCALE GENOMIC DNA]</scope>
    <source>
        <strain evidence="3">ATCC 12950</strain>
    </source>
</reference>
<keyword evidence="1" id="KW-0732">Signal</keyword>
<dbReference type="InterPro" id="IPR036379">
    <property type="entry name" value="A-amylase_inhib_sf"/>
</dbReference>
<evidence type="ECO:0008006" key="4">
    <source>
        <dbReference type="Google" id="ProtNLM"/>
    </source>
</evidence>
<sequence>MRLSKKIALPIAASAGVAALLLPTGGVASAATAQARSPLPGCVHWHLSSSGVTDHLSVTNGCGAGHWFKVILAHRRDFKCTYYAPGNTWNWSWKWPGKFSALHNC</sequence>
<protein>
    <recommendedName>
        <fullName evidence="4">Secreted protein</fullName>
    </recommendedName>
</protein>
<dbReference type="Proteomes" id="UP000186096">
    <property type="component" value="Unassembled WGS sequence"/>
</dbReference>
<dbReference type="RefSeq" id="WP_076434886.1">
    <property type="nucleotide sequence ID" value="NZ_CP192071.1"/>
</dbReference>
<gene>
    <name evidence="2" type="ORF">SAMN05421833_108162</name>
</gene>
<dbReference type="STRING" id="58117.SAMN05421833_108162"/>
<evidence type="ECO:0000256" key="1">
    <source>
        <dbReference type="SAM" id="SignalP"/>
    </source>
</evidence>
<dbReference type="Gene3D" id="2.60.40.20">
    <property type="entry name" value="Alpha-amylase inhibitor"/>
    <property type="match status" value="1"/>
</dbReference>
<evidence type="ECO:0000313" key="3">
    <source>
        <dbReference type="Proteomes" id="UP000186096"/>
    </source>
</evidence>
<dbReference type="GO" id="GO:0015066">
    <property type="term" value="F:alpha-amylase inhibitor activity"/>
    <property type="evidence" value="ECO:0007669"/>
    <property type="project" value="InterPro"/>
</dbReference>
<dbReference type="EMBL" id="FTNI01000008">
    <property type="protein sequence ID" value="SIR37749.1"/>
    <property type="molecule type" value="Genomic_DNA"/>
</dbReference>
<organism evidence="2 3">
    <name type="scientific">Microbispora rosea</name>
    <dbReference type="NCBI Taxonomy" id="58117"/>
    <lineage>
        <taxon>Bacteria</taxon>
        <taxon>Bacillati</taxon>
        <taxon>Actinomycetota</taxon>
        <taxon>Actinomycetes</taxon>
        <taxon>Streptosporangiales</taxon>
        <taxon>Streptosporangiaceae</taxon>
        <taxon>Microbispora</taxon>
    </lineage>
</organism>
<dbReference type="OrthoDB" id="3543903at2"/>
<evidence type="ECO:0000313" key="2">
    <source>
        <dbReference type="EMBL" id="SIR37749.1"/>
    </source>
</evidence>
<keyword evidence="3" id="KW-1185">Reference proteome</keyword>
<proteinExistence type="predicted"/>
<feature type="chain" id="PRO_5012613769" description="Secreted protein" evidence="1">
    <location>
        <begin position="31"/>
        <end position="105"/>
    </location>
</feature>
<dbReference type="GeneID" id="97496612"/>
<accession>A0A1N7AFE2</accession>
<dbReference type="AlphaFoldDB" id="A0A1N7AFE2"/>
<name>A0A1N7AFE2_9ACTN</name>